<feature type="non-terminal residue" evidence="2">
    <location>
        <position position="123"/>
    </location>
</feature>
<feature type="region of interest" description="Disordered" evidence="1">
    <location>
        <begin position="1"/>
        <end position="22"/>
    </location>
</feature>
<sequence>MVNNKEAKLKETVATATAAQQCDSQRGVLATVIRASHASRVDSGHRPASASIIQHATPPPPPSPPPGQRTRTATPTGPPLARRSVSEKPEARKAKTKHTYLSLQTLSFRAVKTRESARWSRVT</sequence>
<evidence type="ECO:0000313" key="2">
    <source>
        <dbReference type="EMBL" id="CAH0724966.1"/>
    </source>
</evidence>
<accession>A0A8J9YG69</accession>
<feature type="compositionally biased region" description="Basic and acidic residues" evidence="1">
    <location>
        <begin position="1"/>
        <end position="11"/>
    </location>
</feature>
<dbReference type="Proteomes" id="UP000838878">
    <property type="component" value="Chromosome 5"/>
</dbReference>
<proteinExistence type="predicted"/>
<evidence type="ECO:0000256" key="1">
    <source>
        <dbReference type="SAM" id="MobiDB-lite"/>
    </source>
</evidence>
<feature type="region of interest" description="Disordered" evidence="1">
    <location>
        <begin position="38"/>
        <end position="97"/>
    </location>
</feature>
<organism evidence="2 3">
    <name type="scientific">Brenthis ino</name>
    <name type="common">lesser marbled fritillary</name>
    <dbReference type="NCBI Taxonomy" id="405034"/>
    <lineage>
        <taxon>Eukaryota</taxon>
        <taxon>Metazoa</taxon>
        <taxon>Ecdysozoa</taxon>
        <taxon>Arthropoda</taxon>
        <taxon>Hexapoda</taxon>
        <taxon>Insecta</taxon>
        <taxon>Pterygota</taxon>
        <taxon>Neoptera</taxon>
        <taxon>Endopterygota</taxon>
        <taxon>Lepidoptera</taxon>
        <taxon>Glossata</taxon>
        <taxon>Ditrysia</taxon>
        <taxon>Papilionoidea</taxon>
        <taxon>Nymphalidae</taxon>
        <taxon>Heliconiinae</taxon>
        <taxon>Argynnini</taxon>
        <taxon>Brenthis</taxon>
    </lineage>
</organism>
<dbReference type="OrthoDB" id="10314513at2759"/>
<reference evidence="2" key="1">
    <citation type="submission" date="2021-12" db="EMBL/GenBank/DDBJ databases">
        <authorList>
            <person name="Martin H S."/>
        </authorList>
    </citation>
    <scope>NUCLEOTIDE SEQUENCE</scope>
</reference>
<dbReference type="AlphaFoldDB" id="A0A8J9YG69"/>
<keyword evidence="3" id="KW-1185">Reference proteome</keyword>
<protein>
    <submittedName>
        <fullName evidence="2">Uncharacterized protein</fullName>
    </submittedName>
</protein>
<name>A0A8J9YG69_9NEOP</name>
<evidence type="ECO:0000313" key="3">
    <source>
        <dbReference type="Proteomes" id="UP000838878"/>
    </source>
</evidence>
<feature type="compositionally biased region" description="Basic and acidic residues" evidence="1">
    <location>
        <begin position="84"/>
        <end position="93"/>
    </location>
</feature>
<gene>
    <name evidence="2" type="ORF">BINO364_LOCUS10605</name>
</gene>
<feature type="compositionally biased region" description="Pro residues" evidence="1">
    <location>
        <begin position="57"/>
        <end position="67"/>
    </location>
</feature>
<dbReference type="EMBL" id="OV170225">
    <property type="protein sequence ID" value="CAH0724966.1"/>
    <property type="molecule type" value="Genomic_DNA"/>
</dbReference>